<evidence type="ECO:0000313" key="6">
    <source>
        <dbReference type="EMBL" id="BDP40812.1"/>
    </source>
</evidence>
<feature type="transmembrane region" description="Helical" evidence="5">
    <location>
        <begin position="169"/>
        <end position="202"/>
    </location>
</feature>
<name>A0ABN6RBX1_9DEIO</name>
<evidence type="ECO:0000256" key="5">
    <source>
        <dbReference type="RuleBase" id="RU363041"/>
    </source>
</evidence>
<evidence type="ECO:0000256" key="1">
    <source>
        <dbReference type="ARBA" id="ARBA00004141"/>
    </source>
</evidence>
<keyword evidence="4 5" id="KW-0472">Membrane</keyword>
<feature type="transmembrane region" description="Helical" evidence="5">
    <location>
        <begin position="70"/>
        <end position="88"/>
    </location>
</feature>
<dbReference type="EMBL" id="AP026560">
    <property type="protein sequence ID" value="BDP40812.1"/>
    <property type="molecule type" value="Genomic_DNA"/>
</dbReference>
<evidence type="ECO:0000256" key="3">
    <source>
        <dbReference type="ARBA" id="ARBA00022989"/>
    </source>
</evidence>
<keyword evidence="2 5" id="KW-0812">Transmembrane</keyword>
<protein>
    <recommendedName>
        <fullName evidence="5">Probable membrane transporter protein</fullName>
    </recommendedName>
</protein>
<proteinExistence type="inferred from homology"/>
<keyword evidence="3 5" id="KW-1133">Transmembrane helix</keyword>
<dbReference type="Pfam" id="PF01925">
    <property type="entry name" value="TauE"/>
    <property type="match status" value="1"/>
</dbReference>
<accession>A0ABN6RBX1</accession>
<organism evidence="6 7">
    <name type="scientific">Deinococcus aetherius</name>
    <dbReference type="NCBI Taxonomy" id="200252"/>
    <lineage>
        <taxon>Bacteria</taxon>
        <taxon>Thermotogati</taxon>
        <taxon>Deinococcota</taxon>
        <taxon>Deinococci</taxon>
        <taxon>Deinococcales</taxon>
        <taxon>Deinococcaceae</taxon>
        <taxon>Deinococcus</taxon>
    </lineage>
</organism>
<dbReference type="InterPro" id="IPR002781">
    <property type="entry name" value="TM_pro_TauE-like"/>
</dbReference>
<feature type="transmembrane region" description="Helical" evidence="5">
    <location>
        <begin position="121"/>
        <end position="149"/>
    </location>
</feature>
<evidence type="ECO:0000313" key="7">
    <source>
        <dbReference type="Proteomes" id="UP001064971"/>
    </source>
</evidence>
<reference evidence="6" key="1">
    <citation type="submission" date="2022-07" db="EMBL/GenBank/DDBJ databases">
        <title>Complete Genome Sequence of the Radioresistant Bacterium Deinococcus aetherius ST0316, Isolated from the Air Dust collected in Lower Stratosphere above Japan.</title>
        <authorList>
            <person name="Satoh K."/>
            <person name="Hagiwara K."/>
            <person name="Katsumata K."/>
            <person name="Kubo A."/>
            <person name="Yokobori S."/>
            <person name="Yamagishi A."/>
            <person name="Oono Y."/>
            <person name="Narumi I."/>
        </authorList>
    </citation>
    <scope>NUCLEOTIDE SEQUENCE</scope>
    <source>
        <strain evidence="6">ST0316</strain>
    </source>
</reference>
<keyword evidence="5" id="KW-1003">Cell membrane</keyword>
<feature type="transmembrane region" description="Helical" evidence="5">
    <location>
        <begin position="94"/>
        <end position="114"/>
    </location>
</feature>
<feature type="transmembrane region" description="Helical" evidence="5">
    <location>
        <begin position="41"/>
        <end position="58"/>
    </location>
</feature>
<keyword evidence="7" id="KW-1185">Reference proteome</keyword>
<evidence type="ECO:0000256" key="4">
    <source>
        <dbReference type="ARBA" id="ARBA00023136"/>
    </source>
</evidence>
<comment type="similarity">
    <text evidence="5">Belongs to the 4-toluene sulfonate uptake permease (TSUP) (TC 2.A.102) family.</text>
</comment>
<feature type="transmembrane region" description="Helical" evidence="5">
    <location>
        <begin position="214"/>
        <end position="231"/>
    </location>
</feature>
<dbReference type="RefSeq" id="WP_264776621.1">
    <property type="nucleotide sequence ID" value="NZ_AP026560.1"/>
</dbReference>
<gene>
    <name evidence="6" type="ORF">DAETH_07810</name>
</gene>
<dbReference type="Proteomes" id="UP001064971">
    <property type="component" value="Chromosome"/>
</dbReference>
<evidence type="ECO:0000256" key="2">
    <source>
        <dbReference type="ARBA" id="ARBA00022692"/>
    </source>
</evidence>
<comment type="subcellular location">
    <subcellularLocation>
        <location evidence="5">Cell membrane</location>
        <topology evidence="5">Multi-pass membrane protein</topology>
    </subcellularLocation>
    <subcellularLocation>
        <location evidence="1">Membrane</location>
        <topology evidence="1">Multi-pass membrane protein</topology>
    </subcellularLocation>
</comment>
<sequence>MNSVLVVLMVGLGALAQGSTGMGFGLLCAPFLIGSYGPAEGVRQVVLLSLVLNAVFLGSEARSARGRDALGLLLPALLVAPLLTLWLRPLDPRVLLVVAGSLTTGSAAVLALGWQPSWLRGWVGAVGAGIVSAAMNVAGGLAGPAAALYAVGAGWPTASVRPTLQLYGLGLNIVTLLSLGLPPLCPPLLAGLVGGVLAGLLLARRLPQRLVRQAILALAALGGVLVVLRGVG</sequence>